<name>A0AAW9CVN7_BURTH</name>
<evidence type="ECO:0000313" key="2">
    <source>
        <dbReference type="Proteomes" id="UP001272137"/>
    </source>
</evidence>
<sequence>MPAHLKNFDAAIELYGLGASIEDVADAYGVSRQAMWKALSRRGVAMRPRVRFGSENHFFVHGEGYGSEKVAAKIEVMKAIRAGRLTRQPCERCSESPTAKDGRSLVHAHHEDYSKPLQVRWLCVSCHYAEHH</sequence>
<dbReference type="Gene3D" id="1.10.10.60">
    <property type="entry name" value="Homeodomain-like"/>
    <property type="match status" value="1"/>
</dbReference>
<evidence type="ECO:0000313" key="1">
    <source>
        <dbReference type="EMBL" id="MDW9253083.1"/>
    </source>
</evidence>
<reference evidence="1" key="1">
    <citation type="submission" date="2018-08" db="EMBL/GenBank/DDBJ databases">
        <title>Identification of Burkholderia cepacia strains that express a Burkholderia pseudomallei-like capsular polysaccharide.</title>
        <authorList>
            <person name="Burtnick M.N."/>
            <person name="Vongsouvath M."/>
            <person name="Newton P."/>
            <person name="Wuthiekanun V."/>
            <person name="Limmathurotsakul D."/>
            <person name="Brett P.J."/>
            <person name="Chantratita N."/>
            <person name="Dance D.A."/>
        </authorList>
    </citation>
    <scope>NUCLEOTIDE SEQUENCE</scope>
    <source>
        <strain evidence="1">SBXCC001</strain>
    </source>
</reference>
<protein>
    <recommendedName>
        <fullName evidence="3">HNH endonuclease</fullName>
    </recommendedName>
</protein>
<evidence type="ECO:0008006" key="3">
    <source>
        <dbReference type="Google" id="ProtNLM"/>
    </source>
</evidence>
<accession>A0AAW9CVN7</accession>
<proteinExistence type="predicted"/>
<organism evidence="1 2">
    <name type="scientific">Burkholderia thailandensis</name>
    <dbReference type="NCBI Taxonomy" id="57975"/>
    <lineage>
        <taxon>Bacteria</taxon>
        <taxon>Pseudomonadati</taxon>
        <taxon>Pseudomonadota</taxon>
        <taxon>Betaproteobacteria</taxon>
        <taxon>Burkholderiales</taxon>
        <taxon>Burkholderiaceae</taxon>
        <taxon>Burkholderia</taxon>
        <taxon>pseudomallei group</taxon>
    </lineage>
</organism>
<dbReference type="Proteomes" id="UP001272137">
    <property type="component" value="Unassembled WGS sequence"/>
</dbReference>
<dbReference type="EMBL" id="QXCT01000001">
    <property type="protein sequence ID" value="MDW9253083.1"/>
    <property type="molecule type" value="Genomic_DNA"/>
</dbReference>
<gene>
    <name evidence="1" type="ORF">C7S16_6606</name>
</gene>
<dbReference type="AlphaFoldDB" id="A0AAW9CVN7"/>
<dbReference type="RefSeq" id="WP_157808328.1">
    <property type="nucleotide sequence ID" value="NZ_QXCT01000001.1"/>
</dbReference>
<comment type="caution">
    <text evidence="1">The sequence shown here is derived from an EMBL/GenBank/DDBJ whole genome shotgun (WGS) entry which is preliminary data.</text>
</comment>